<dbReference type="Proteomes" id="UP001558652">
    <property type="component" value="Unassembled WGS sequence"/>
</dbReference>
<name>A0ABD0XUB8_9HEMI</name>
<evidence type="ECO:0008006" key="4">
    <source>
        <dbReference type="Google" id="ProtNLM"/>
    </source>
</evidence>
<dbReference type="EMBL" id="JBFDAA010000021">
    <property type="protein sequence ID" value="KAL1114876.1"/>
    <property type="molecule type" value="Genomic_DNA"/>
</dbReference>
<feature type="region of interest" description="Disordered" evidence="1">
    <location>
        <begin position="14"/>
        <end position="52"/>
    </location>
</feature>
<reference evidence="2 3" key="1">
    <citation type="submission" date="2024-07" db="EMBL/GenBank/DDBJ databases">
        <title>Chromosome-level genome assembly of the water stick insect Ranatra chinensis (Heteroptera: Nepidae).</title>
        <authorList>
            <person name="Liu X."/>
        </authorList>
    </citation>
    <scope>NUCLEOTIDE SEQUENCE [LARGE SCALE GENOMIC DNA]</scope>
    <source>
        <strain evidence="2">Cailab_2021Rc</strain>
        <tissue evidence="2">Muscle</tissue>
    </source>
</reference>
<comment type="caution">
    <text evidence="2">The sequence shown here is derived from an EMBL/GenBank/DDBJ whole genome shotgun (WGS) entry which is preliminary data.</text>
</comment>
<evidence type="ECO:0000256" key="1">
    <source>
        <dbReference type="SAM" id="MobiDB-lite"/>
    </source>
</evidence>
<protein>
    <recommendedName>
        <fullName evidence="4">GRAM domain-containing protein</fullName>
    </recommendedName>
</protein>
<dbReference type="AlphaFoldDB" id="A0ABD0XUB8"/>
<sequence length="210" mass="23247">MVFLIVPVDVATKQPKPQTAWDQNSHTNTTNRSSVGESESGSVSGFEETEGIFGNPNGANDVVKIVSRFVDRVCTEGGVNAEQVKCLHQMVPGVVQMHIETLEAVHRESKRLPPIQKAKMVVPTLVAGEELLCEGLRVYLLSDGREETSPQGLGIPPLLPAEGAIFVTNYRVIFKGTPSDPLGMYYYFLLYIVLEYVHVFKNRCFYFPIG</sequence>
<keyword evidence="3" id="KW-1185">Reference proteome</keyword>
<feature type="compositionally biased region" description="Low complexity" evidence="1">
    <location>
        <begin position="33"/>
        <end position="46"/>
    </location>
</feature>
<evidence type="ECO:0000313" key="2">
    <source>
        <dbReference type="EMBL" id="KAL1114876.1"/>
    </source>
</evidence>
<proteinExistence type="predicted"/>
<gene>
    <name evidence="2" type="ORF">AAG570_007700</name>
</gene>
<evidence type="ECO:0000313" key="3">
    <source>
        <dbReference type="Proteomes" id="UP001558652"/>
    </source>
</evidence>
<organism evidence="2 3">
    <name type="scientific">Ranatra chinensis</name>
    <dbReference type="NCBI Taxonomy" id="642074"/>
    <lineage>
        <taxon>Eukaryota</taxon>
        <taxon>Metazoa</taxon>
        <taxon>Ecdysozoa</taxon>
        <taxon>Arthropoda</taxon>
        <taxon>Hexapoda</taxon>
        <taxon>Insecta</taxon>
        <taxon>Pterygota</taxon>
        <taxon>Neoptera</taxon>
        <taxon>Paraneoptera</taxon>
        <taxon>Hemiptera</taxon>
        <taxon>Heteroptera</taxon>
        <taxon>Panheteroptera</taxon>
        <taxon>Nepomorpha</taxon>
        <taxon>Nepidae</taxon>
        <taxon>Ranatrinae</taxon>
        <taxon>Ranatra</taxon>
    </lineage>
</organism>
<feature type="compositionally biased region" description="Polar residues" evidence="1">
    <location>
        <begin position="15"/>
        <end position="32"/>
    </location>
</feature>
<accession>A0ABD0XUB8</accession>